<name>A0AAP6EEC2_9ACTN</name>
<dbReference type="Gene3D" id="3.40.50.150">
    <property type="entry name" value="Vaccinia Virus protein VP39"/>
    <property type="match status" value="1"/>
</dbReference>
<dbReference type="SUPFAM" id="SSF53335">
    <property type="entry name" value="S-adenosyl-L-methionine-dependent methyltransferases"/>
    <property type="match status" value="1"/>
</dbReference>
<dbReference type="InterPro" id="IPR012967">
    <property type="entry name" value="COMT_dimerisation"/>
</dbReference>
<dbReference type="EMBL" id="JARAWP010000030">
    <property type="protein sequence ID" value="MDX3023894.1"/>
    <property type="molecule type" value="Genomic_DNA"/>
</dbReference>
<reference evidence="6 8" key="1">
    <citation type="journal article" date="2023" name="Microb. Genom.">
        <title>Mesoterricola silvestris gen. nov., sp. nov., Mesoterricola sediminis sp. nov., Geothrix oryzae sp. nov., Geothrix edaphica sp. nov., Geothrix rubra sp. nov., and Geothrix limicola sp. nov., six novel members of Acidobacteriota isolated from soils.</title>
        <authorList>
            <person name="Weisberg A.J."/>
            <person name="Pearce E."/>
            <person name="Kramer C.G."/>
            <person name="Chang J.H."/>
            <person name="Clarke C.R."/>
        </authorList>
    </citation>
    <scope>NUCLEOTIDE SEQUENCE</scope>
    <source>
        <strain evidence="7 8">NB05-1H</strain>
        <strain evidence="6">NRRL_B-16521</strain>
    </source>
</reference>
<accession>A0AAP6EEC2</accession>
<evidence type="ECO:0000259" key="5">
    <source>
        <dbReference type="Pfam" id="PF08100"/>
    </source>
</evidence>
<evidence type="ECO:0000259" key="4">
    <source>
        <dbReference type="Pfam" id="PF00891"/>
    </source>
</evidence>
<dbReference type="CDD" id="cd02440">
    <property type="entry name" value="AdoMet_MTases"/>
    <property type="match status" value="1"/>
</dbReference>
<evidence type="ECO:0000313" key="6">
    <source>
        <dbReference type="EMBL" id="MDX2959046.1"/>
    </source>
</evidence>
<feature type="domain" description="O-methyltransferase C-terminal" evidence="4">
    <location>
        <begin position="168"/>
        <end position="317"/>
    </location>
</feature>
<dbReference type="InterPro" id="IPR001077">
    <property type="entry name" value="COMT_C"/>
</dbReference>
<dbReference type="Proteomes" id="UP001282288">
    <property type="component" value="Unassembled WGS sequence"/>
</dbReference>
<organism evidence="6 9">
    <name type="scientific">Streptomyces acidiscabies</name>
    <dbReference type="NCBI Taxonomy" id="42234"/>
    <lineage>
        <taxon>Bacteria</taxon>
        <taxon>Bacillati</taxon>
        <taxon>Actinomycetota</taxon>
        <taxon>Actinomycetes</taxon>
        <taxon>Kitasatosporales</taxon>
        <taxon>Streptomycetaceae</taxon>
        <taxon>Streptomyces</taxon>
    </lineage>
</organism>
<keyword evidence="3" id="KW-0949">S-adenosyl-L-methionine</keyword>
<keyword evidence="8" id="KW-1185">Reference proteome</keyword>
<comment type="caution">
    <text evidence="6">The sequence shown here is derived from an EMBL/GenBank/DDBJ whole genome shotgun (WGS) entry which is preliminary data.</text>
</comment>
<dbReference type="Gene3D" id="1.10.10.10">
    <property type="entry name" value="Winged helix-like DNA-binding domain superfamily/Winged helix DNA-binding domain"/>
    <property type="match status" value="1"/>
</dbReference>
<dbReference type="Pfam" id="PF00891">
    <property type="entry name" value="Methyltransf_2"/>
    <property type="match status" value="1"/>
</dbReference>
<dbReference type="SUPFAM" id="SSF46785">
    <property type="entry name" value="Winged helix' DNA-binding domain"/>
    <property type="match status" value="1"/>
</dbReference>
<evidence type="ECO:0000313" key="9">
    <source>
        <dbReference type="Proteomes" id="UP001282288"/>
    </source>
</evidence>
<proteinExistence type="predicted"/>
<feature type="domain" description="O-methyltransferase dimerisation" evidence="5">
    <location>
        <begin position="17"/>
        <end position="90"/>
    </location>
</feature>
<evidence type="ECO:0000256" key="3">
    <source>
        <dbReference type="ARBA" id="ARBA00022691"/>
    </source>
</evidence>
<dbReference type="InterPro" id="IPR016461">
    <property type="entry name" value="COMT-like"/>
</dbReference>
<dbReference type="InterPro" id="IPR036390">
    <property type="entry name" value="WH_DNA-bd_sf"/>
</dbReference>
<dbReference type="GO" id="GO:0046983">
    <property type="term" value="F:protein dimerization activity"/>
    <property type="evidence" value="ECO:0007669"/>
    <property type="project" value="InterPro"/>
</dbReference>
<dbReference type="AlphaFoldDB" id="A0AAP6EEC2"/>
<dbReference type="PIRSF" id="PIRSF005739">
    <property type="entry name" value="O-mtase"/>
    <property type="match status" value="1"/>
</dbReference>
<keyword evidence="2" id="KW-0808">Transferase</keyword>
<dbReference type="Pfam" id="PF08100">
    <property type="entry name" value="Dimerisation"/>
    <property type="match status" value="1"/>
</dbReference>
<evidence type="ECO:0000313" key="8">
    <source>
        <dbReference type="Proteomes" id="UP001272987"/>
    </source>
</evidence>
<evidence type="ECO:0000313" key="7">
    <source>
        <dbReference type="EMBL" id="MDX3023894.1"/>
    </source>
</evidence>
<gene>
    <name evidence="6" type="ORF">PV399_04825</name>
    <name evidence="7" type="ORF">PV666_39390</name>
</gene>
<dbReference type="RefSeq" id="WP_010359634.1">
    <property type="nucleotide sequence ID" value="NZ_CP122369.1"/>
</dbReference>
<keyword evidence="1 6" id="KW-0489">Methyltransferase</keyword>
<dbReference type="EMBL" id="JARAWC010000003">
    <property type="protein sequence ID" value="MDX2959046.1"/>
    <property type="molecule type" value="Genomic_DNA"/>
</dbReference>
<sequence>MPDTAGPHIGPQEVFTTLTGFKKTAMLRTALELGLFDAVGEDSPGARQIAERLGTDPRATGFLLDALASVGLLAGDGSGYRLPPGAAPLLTSTGPRYVGGLARIAASHGEWEVFGRLTETVRTGAPLAEADAQAPDFAYWTDFAQHPTPATAKGAALVADLLEPLDAPDVLDVGCGSGAFGLTLTARHPGARTTLQDWPSVLQIAHRRAKEQGLDDRVTLSPGDVFGAGLPGGSYDVVVAGNLLFLFDPGRAEALVRRLAGTLRPGGRLVIASFMTGEGATDAEHAHLLNLLMLSWTPGGELLPPSAYQEMATRAGLTDARVHRREGVPLQAVVATRPIREEGPA</sequence>
<dbReference type="PANTHER" id="PTHR43712:SF2">
    <property type="entry name" value="O-METHYLTRANSFERASE CICE"/>
    <property type="match status" value="1"/>
</dbReference>
<dbReference type="InterPro" id="IPR036388">
    <property type="entry name" value="WH-like_DNA-bd_sf"/>
</dbReference>
<dbReference type="InterPro" id="IPR029063">
    <property type="entry name" value="SAM-dependent_MTases_sf"/>
</dbReference>
<dbReference type="PROSITE" id="PS51683">
    <property type="entry name" value="SAM_OMT_II"/>
    <property type="match status" value="1"/>
</dbReference>
<dbReference type="GeneID" id="69806629"/>
<dbReference type="GO" id="GO:0008171">
    <property type="term" value="F:O-methyltransferase activity"/>
    <property type="evidence" value="ECO:0007669"/>
    <property type="project" value="InterPro"/>
</dbReference>
<dbReference type="PANTHER" id="PTHR43712">
    <property type="entry name" value="PUTATIVE (AFU_ORTHOLOGUE AFUA_4G14580)-RELATED"/>
    <property type="match status" value="1"/>
</dbReference>
<dbReference type="GO" id="GO:0032259">
    <property type="term" value="P:methylation"/>
    <property type="evidence" value="ECO:0007669"/>
    <property type="project" value="UniProtKB-KW"/>
</dbReference>
<evidence type="ECO:0000256" key="2">
    <source>
        <dbReference type="ARBA" id="ARBA00022679"/>
    </source>
</evidence>
<evidence type="ECO:0000256" key="1">
    <source>
        <dbReference type="ARBA" id="ARBA00022603"/>
    </source>
</evidence>
<protein>
    <submittedName>
        <fullName evidence="6">Class I SAM-dependent methyltransferase</fullName>
    </submittedName>
</protein>
<dbReference type="Proteomes" id="UP001272987">
    <property type="component" value="Unassembled WGS sequence"/>
</dbReference>